<dbReference type="GeneTree" id="ENSGT01120000271870"/>
<evidence type="ECO:0008006" key="3">
    <source>
        <dbReference type="Google" id="ProtNLM"/>
    </source>
</evidence>
<keyword evidence="2" id="KW-1185">Reference proteome</keyword>
<dbReference type="Ensembl" id="ENSOTST00005191613.1">
    <property type="protein sequence ID" value="ENSOTSP00005145537.1"/>
    <property type="gene ID" value="ENSOTSG00005054558.1"/>
</dbReference>
<name>A0AAZ3RVD9_ONCTS</name>
<dbReference type="GO" id="GO:0003676">
    <property type="term" value="F:nucleic acid binding"/>
    <property type="evidence" value="ECO:0007669"/>
    <property type="project" value="InterPro"/>
</dbReference>
<protein>
    <recommendedName>
        <fullName evidence="3">Transposase</fullName>
    </recommendedName>
</protein>
<proteinExistence type="predicted"/>
<evidence type="ECO:0000313" key="1">
    <source>
        <dbReference type="Ensembl" id="ENSOTSP00005145537.1"/>
    </source>
</evidence>
<dbReference type="Proteomes" id="UP000694402">
    <property type="component" value="Unassembled WGS sequence"/>
</dbReference>
<evidence type="ECO:0000313" key="2">
    <source>
        <dbReference type="Proteomes" id="UP000694402"/>
    </source>
</evidence>
<dbReference type="AlphaFoldDB" id="A0AAZ3RVD9"/>
<reference evidence="1" key="2">
    <citation type="submission" date="2025-08" db="UniProtKB">
        <authorList>
            <consortium name="Ensembl"/>
        </authorList>
    </citation>
    <scope>IDENTIFICATION</scope>
</reference>
<organism evidence="1 2">
    <name type="scientific">Oncorhynchus tshawytscha</name>
    <name type="common">Chinook salmon</name>
    <name type="synonym">Salmo tshawytscha</name>
    <dbReference type="NCBI Taxonomy" id="74940"/>
    <lineage>
        <taxon>Eukaryota</taxon>
        <taxon>Metazoa</taxon>
        <taxon>Chordata</taxon>
        <taxon>Craniata</taxon>
        <taxon>Vertebrata</taxon>
        <taxon>Euteleostomi</taxon>
        <taxon>Actinopterygii</taxon>
        <taxon>Neopterygii</taxon>
        <taxon>Teleostei</taxon>
        <taxon>Protacanthopterygii</taxon>
        <taxon>Salmoniformes</taxon>
        <taxon>Salmonidae</taxon>
        <taxon>Salmoninae</taxon>
        <taxon>Oncorhynchus</taxon>
    </lineage>
</organism>
<dbReference type="InterPro" id="IPR036397">
    <property type="entry name" value="RNaseH_sf"/>
</dbReference>
<dbReference type="Gene3D" id="3.30.420.10">
    <property type="entry name" value="Ribonuclease H-like superfamily/Ribonuclease H"/>
    <property type="match status" value="1"/>
</dbReference>
<accession>A0AAZ3RVD9</accession>
<reference evidence="2" key="1">
    <citation type="journal article" date="2018" name="PLoS ONE">
        <title>Chinook salmon (Oncorhynchus tshawytscha) genome and transcriptome.</title>
        <authorList>
            <person name="Christensen K.A."/>
            <person name="Leong J.S."/>
            <person name="Sakhrani D."/>
            <person name="Biagi C.A."/>
            <person name="Minkley D.R."/>
            <person name="Withler R.E."/>
            <person name="Rondeau E.B."/>
            <person name="Koop B.F."/>
            <person name="Devlin R.H."/>
        </authorList>
    </citation>
    <scope>NUCLEOTIDE SEQUENCE [LARGE SCALE GENOMIC DNA]</scope>
</reference>
<sequence>MWETPQIYGRRYSGQMRQKKLLFGHQGKCYVRRKPNISHHPETNIPTVKHDAGIIMLWGFSSAGTGKLVRIEGIMDGAKYREILEGNLFQSSRDLRLRRRFTFQQDNNPKHTAKATLEWFKEGIYLRRGFLELSNELCHRMFWGPNFVQ</sequence>
<reference evidence="1" key="3">
    <citation type="submission" date="2025-09" db="UniProtKB">
        <authorList>
            <consortium name="Ensembl"/>
        </authorList>
    </citation>
    <scope>IDENTIFICATION</scope>
</reference>